<protein>
    <submittedName>
        <fullName evidence="3">Conserved oligomeric Golgi complex subunit 2 (inferred by orthology to a C. elegans protein)</fullName>
    </submittedName>
</protein>
<feature type="domain" description="COG complex component COG2 C-terminal" evidence="1">
    <location>
        <begin position="11"/>
        <end position="225"/>
    </location>
</feature>
<dbReference type="InterPro" id="IPR024603">
    <property type="entry name" value="COG_complex_COG2_C"/>
</dbReference>
<dbReference type="GO" id="GO:0015031">
    <property type="term" value="P:protein transport"/>
    <property type="evidence" value="ECO:0007669"/>
    <property type="project" value="InterPro"/>
</dbReference>
<dbReference type="GO" id="GO:0017119">
    <property type="term" value="C:Golgi transport complex"/>
    <property type="evidence" value="ECO:0007669"/>
    <property type="project" value="TreeGrafter"/>
</dbReference>
<evidence type="ECO:0000313" key="2">
    <source>
        <dbReference type="Proteomes" id="UP000035680"/>
    </source>
</evidence>
<dbReference type="STRING" id="75913.A0A0K0G1S4"/>
<dbReference type="GO" id="GO:0016020">
    <property type="term" value="C:membrane"/>
    <property type="evidence" value="ECO:0007669"/>
    <property type="project" value="InterPro"/>
</dbReference>
<dbReference type="Pfam" id="PF12022">
    <property type="entry name" value="COG2_C"/>
    <property type="match status" value="1"/>
</dbReference>
<dbReference type="WBParaSite" id="SVE_1866600.1">
    <property type="protein sequence ID" value="SVE_1866600.1"/>
    <property type="gene ID" value="SVE_1866600"/>
</dbReference>
<accession>A0A0K0G1S4</accession>
<dbReference type="Proteomes" id="UP000035680">
    <property type="component" value="Unassembled WGS sequence"/>
</dbReference>
<reference evidence="2" key="1">
    <citation type="submission" date="2014-07" db="EMBL/GenBank/DDBJ databases">
        <authorList>
            <person name="Martin A.A"/>
            <person name="De Silva N."/>
        </authorList>
    </citation>
    <scope>NUCLEOTIDE SEQUENCE</scope>
</reference>
<name>A0A0K0G1S4_STRVS</name>
<reference evidence="3" key="2">
    <citation type="submission" date="2015-08" db="UniProtKB">
        <authorList>
            <consortium name="WormBaseParasite"/>
        </authorList>
    </citation>
    <scope>IDENTIFICATION</scope>
</reference>
<proteinExistence type="predicted"/>
<organism evidence="2 3">
    <name type="scientific">Strongyloides venezuelensis</name>
    <name type="common">Threadworm</name>
    <dbReference type="NCBI Taxonomy" id="75913"/>
    <lineage>
        <taxon>Eukaryota</taxon>
        <taxon>Metazoa</taxon>
        <taxon>Ecdysozoa</taxon>
        <taxon>Nematoda</taxon>
        <taxon>Chromadorea</taxon>
        <taxon>Rhabditida</taxon>
        <taxon>Tylenchina</taxon>
        <taxon>Panagrolaimomorpha</taxon>
        <taxon>Strongyloidoidea</taxon>
        <taxon>Strongyloididae</taxon>
        <taxon>Strongyloides</taxon>
    </lineage>
</organism>
<sequence length="257" mass="30261">MSNEKIVLDPLLSRNWTFLISNFNKLITFLEKASELEFEEDYKVPIAIISDVQRLEESIMGLCYGVFRSRIENLRLDWRIFGNVFDSFFLTLREKSCLFEKILIEINKKTLDKYLIQVNDVPKSYRWTKKPMSESHLQYLTSIVDYLKKLEDDFNTYGVEDEVKEKKIIEVREYVKDTFNRLSSNLIQPIQQTFSSLQRFKNREDENASNVSGSSSDEAKMLKQLENNMATWADIQKLANEFQVAQHFEGEKKLSDS</sequence>
<evidence type="ECO:0000313" key="3">
    <source>
        <dbReference type="WBParaSite" id="SVE_1866600.1"/>
    </source>
</evidence>
<dbReference type="GO" id="GO:0007030">
    <property type="term" value="P:Golgi organization"/>
    <property type="evidence" value="ECO:0007669"/>
    <property type="project" value="InterPro"/>
</dbReference>
<dbReference type="AlphaFoldDB" id="A0A0K0G1S4"/>
<keyword evidence="2" id="KW-1185">Reference proteome</keyword>
<dbReference type="GO" id="GO:0006891">
    <property type="term" value="P:intra-Golgi vesicle-mediated transport"/>
    <property type="evidence" value="ECO:0007669"/>
    <property type="project" value="TreeGrafter"/>
</dbReference>
<dbReference type="PANTHER" id="PTHR12961">
    <property type="entry name" value="CONSERVED OLIGOMERIC GOLGI COMPLEX COMPONENT 2"/>
    <property type="match status" value="1"/>
</dbReference>
<dbReference type="InterPro" id="IPR009316">
    <property type="entry name" value="COG2"/>
</dbReference>
<evidence type="ECO:0000259" key="1">
    <source>
        <dbReference type="Pfam" id="PF12022"/>
    </source>
</evidence>
<dbReference type="PANTHER" id="PTHR12961:SF0">
    <property type="entry name" value="CONSERVED OLIGOMERIC GOLGI COMPLEX SUBUNIT 2"/>
    <property type="match status" value="1"/>
</dbReference>